<dbReference type="PANTHER" id="PTHR21320">
    <property type="entry name" value="CYTOCHROME C OXIDASE ASSEMBLY PROTEIN COX11-RELATED"/>
    <property type="match status" value="1"/>
</dbReference>
<evidence type="ECO:0000256" key="10">
    <source>
        <dbReference type="SAM" id="Phobius"/>
    </source>
</evidence>
<keyword evidence="9 10" id="KW-0472">Membrane</keyword>
<accession>A0A1I6ZV00</accession>
<evidence type="ECO:0000256" key="1">
    <source>
        <dbReference type="ARBA" id="ARBA00004007"/>
    </source>
</evidence>
<comment type="subcellular location">
    <subcellularLocation>
        <location evidence="2">Cell inner membrane</location>
        <topology evidence="2">Single-pass type II membrane protein</topology>
        <orientation evidence="2">Periplasmic side</orientation>
    </subcellularLocation>
</comment>
<evidence type="ECO:0000256" key="9">
    <source>
        <dbReference type="ARBA" id="ARBA00023136"/>
    </source>
</evidence>
<dbReference type="PIRSF" id="PIRSF005413">
    <property type="entry name" value="COX11"/>
    <property type="match status" value="1"/>
</dbReference>
<comment type="function">
    <text evidence="1">Exerts its effect at some terminal stage of cytochrome c oxidase synthesis, probably by being involved in the insertion of the copper B into subunit I.</text>
</comment>
<evidence type="ECO:0000256" key="3">
    <source>
        <dbReference type="ARBA" id="ARBA00009620"/>
    </source>
</evidence>
<dbReference type="EMBL" id="JAVXUR010000001">
    <property type="protein sequence ID" value="MDT8878073.1"/>
    <property type="molecule type" value="Genomic_DNA"/>
</dbReference>
<feature type="transmembrane region" description="Helical" evidence="10">
    <location>
        <begin position="21"/>
        <end position="39"/>
    </location>
</feature>
<evidence type="ECO:0000313" key="11">
    <source>
        <dbReference type="EMBL" id="MDT8878073.1"/>
    </source>
</evidence>
<keyword evidence="6" id="KW-0735">Signal-anchor</keyword>
<dbReference type="GO" id="GO:0005886">
    <property type="term" value="C:plasma membrane"/>
    <property type="evidence" value="ECO:0007669"/>
    <property type="project" value="UniProtKB-SubCell"/>
</dbReference>
<sequence>MSRRDDQATGRAGVRRTVTRTLVVLAGMFAFAFALVPLYDVFCDLTGLNGKTSARAQPLVEQEVDASRMVTVQFITRGSQGLPWHLEVNTRQIRLHPGQREEVFFTFRNNGDATTLARAVPSVSPSAASLHLRKLTCFCFQEQQLAAGETLKAPLVFQLTRDLPADIKTVTLVYTLYPVQSAQAEVARRESITEGDSA</sequence>
<name>A0A1I6ZV00_9GAMM</name>
<evidence type="ECO:0000256" key="6">
    <source>
        <dbReference type="ARBA" id="ARBA00022968"/>
    </source>
</evidence>
<dbReference type="SUPFAM" id="SSF110111">
    <property type="entry name" value="Ctag/Cox11"/>
    <property type="match status" value="1"/>
</dbReference>
<dbReference type="NCBIfam" id="NF003465">
    <property type="entry name" value="PRK05089.1"/>
    <property type="match status" value="1"/>
</dbReference>
<evidence type="ECO:0000256" key="8">
    <source>
        <dbReference type="ARBA" id="ARBA00023008"/>
    </source>
</evidence>
<evidence type="ECO:0000256" key="4">
    <source>
        <dbReference type="ARBA" id="ARBA00015384"/>
    </source>
</evidence>
<evidence type="ECO:0000256" key="2">
    <source>
        <dbReference type="ARBA" id="ARBA00004382"/>
    </source>
</evidence>
<comment type="similarity">
    <text evidence="3">Belongs to the COX11/CtaG family.</text>
</comment>
<keyword evidence="14" id="KW-1185">Reference proteome</keyword>
<reference evidence="11" key="3">
    <citation type="submission" date="2024-05" db="EMBL/GenBank/DDBJ databases">
        <title>Substrates and metabolic shifts associated with increased methane emissions in unrestored hypersaline salterns.</title>
        <authorList>
            <person name="Bueno De Mesquita C.P."/>
            <person name="Tringe S.G."/>
        </authorList>
    </citation>
    <scope>NUCLEOTIDE SEQUENCE</scope>
    <source>
        <strain evidence="11">I4</strain>
    </source>
</reference>
<reference evidence="12 13" key="1">
    <citation type="submission" date="2016-10" db="EMBL/GenBank/DDBJ databases">
        <authorList>
            <person name="de Groot N.N."/>
        </authorList>
    </citation>
    <scope>NUCLEOTIDE SEQUENCE [LARGE SCALE GENOMIC DNA]</scope>
    <source>
        <strain evidence="12 13">CGMCC 1.6493</strain>
    </source>
</reference>
<evidence type="ECO:0000313" key="12">
    <source>
        <dbReference type="EMBL" id="SFT66514.1"/>
    </source>
</evidence>
<evidence type="ECO:0000256" key="5">
    <source>
        <dbReference type="ARBA" id="ARBA00022692"/>
    </source>
</evidence>
<dbReference type="InterPro" id="IPR007533">
    <property type="entry name" value="Cyt_c_oxidase_assmbl_CtaG"/>
</dbReference>
<dbReference type="RefSeq" id="WP_089848856.1">
    <property type="nucleotide sequence ID" value="NZ_FPAQ01000013.1"/>
</dbReference>
<dbReference type="PANTHER" id="PTHR21320:SF3">
    <property type="entry name" value="CYTOCHROME C OXIDASE ASSEMBLY PROTEIN COX11, MITOCHONDRIAL-RELATED"/>
    <property type="match status" value="1"/>
</dbReference>
<dbReference type="OrthoDB" id="9804841at2"/>
<evidence type="ECO:0000313" key="13">
    <source>
        <dbReference type="Proteomes" id="UP000199594"/>
    </source>
</evidence>
<reference evidence="14" key="2">
    <citation type="submission" date="2023-07" db="EMBL/GenBank/DDBJ databases">
        <title>Substrates and metabolic shifts associated with increased methane emissions in unrestored hypersaline salterns.</title>
        <authorList>
            <person name="Bueno De Mesquita C.P."/>
            <person name="Tringe S.G."/>
        </authorList>
    </citation>
    <scope>NUCLEOTIDE SEQUENCE [LARGE SCALE GENOMIC DNA]</scope>
    <source>
        <strain evidence="14">I4</strain>
    </source>
</reference>
<dbReference type="EMBL" id="FPAQ01000013">
    <property type="protein sequence ID" value="SFT66514.1"/>
    <property type="molecule type" value="Genomic_DNA"/>
</dbReference>
<proteinExistence type="inferred from homology"/>
<dbReference type="Pfam" id="PF04442">
    <property type="entry name" value="CtaG_Cox11"/>
    <property type="match status" value="1"/>
</dbReference>
<dbReference type="InterPro" id="IPR023471">
    <property type="entry name" value="CtaG/Cox11_dom_sf"/>
</dbReference>
<keyword evidence="7 10" id="KW-1133">Transmembrane helix</keyword>
<keyword evidence="8" id="KW-0186">Copper</keyword>
<dbReference type="AlphaFoldDB" id="A0A1I6ZV00"/>
<evidence type="ECO:0000313" key="14">
    <source>
        <dbReference type="Proteomes" id="UP001255917"/>
    </source>
</evidence>
<evidence type="ECO:0000256" key="7">
    <source>
        <dbReference type="ARBA" id="ARBA00022989"/>
    </source>
</evidence>
<dbReference type="Proteomes" id="UP000199594">
    <property type="component" value="Unassembled WGS sequence"/>
</dbReference>
<dbReference type="Gene3D" id="2.60.370.10">
    <property type="entry name" value="Ctag/Cox11"/>
    <property type="match status" value="1"/>
</dbReference>
<organism evidence="12 13">
    <name type="scientific">Halomonas saccharevitans</name>
    <dbReference type="NCBI Taxonomy" id="416872"/>
    <lineage>
        <taxon>Bacteria</taxon>
        <taxon>Pseudomonadati</taxon>
        <taxon>Pseudomonadota</taxon>
        <taxon>Gammaproteobacteria</taxon>
        <taxon>Oceanospirillales</taxon>
        <taxon>Halomonadaceae</taxon>
        <taxon>Halomonas</taxon>
    </lineage>
</organism>
<dbReference type="GO" id="GO:0005507">
    <property type="term" value="F:copper ion binding"/>
    <property type="evidence" value="ECO:0007669"/>
    <property type="project" value="InterPro"/>
</dbReference>
<gene>
    <name evidence="11" type="ORF">RSO68_01160</name>
    <name evidence="12" type="ORF">SAMN04487956_11372</name>
</gene>
<protein>
    <recommendedName>
        <fullName evidence="4">Cytochrome c oxidase assembly protein CtaG</fullName>
    </recommendedName>
</protein>
<dbReference type="Proteomes" id="UP001255917">
    <property type="component" value="Unassembled WGS sequence"/>
</dbReference>
<keyword evidence="5 10" id="KW-0812">Transmembrane</keyword>